<proteinExistence type="predicted"/>
<comment type="caution">
    <text evidence="1">The sequence shown here is derived from an EMBL/GenBank/DDBJ whole genome shotgun (WGS) entry which is preliminary data.</text>
</comment>
<name>A0A0F9CCW9_9ZZZZ</name>
<organism evidence="1">
    <name type="scientific">marine sediment metagenome</name>
    <dbReference type="NCBI Taxonomy" id="412755"/>
    <lineage>
        <taxon>unclassified sequences</taxon>
        <taxon>metagenomes</taxon>
        <taxon>ecological metagenomes</taxon>
    </lineage>
</organism>
<evidence type="ECO:0000313" key="1">
    <source>
        <dbReference type="EMBL" id="KKK94556.1"/>
    </source>
</evidence>
<sequence length="37" mass="4348">VGKSEYKKLEKYKVHPNQSFAEVIKNLLNNQTKKEVD</sequence>
<feature type="non-terminal residue" evidence="1">
    <location>
        <position position="1"/>
    </location>
</feature>
<reference evidence="1" key="1">
    <citation type="journal article" date="2015" name="Nature">
        <title>Complex archaea that bridge the gap between prokaryotes and eukaryotes.</title>
        <authorList>
            <person name="Spang A."/>
            <person name="Saw J.H."/>
            <person name="Jorgensen S.L."/>
            <person name="Zaremba-Niedzwiedzka K."/>
            <person name="Martijn J."/>
            <person name="Lind A.E."/>
            <person name="van Eijk R."/>
            <person name="Schleper C."/>
            <person name="Guy L."/>
            <person name="Ettema T.J."/>
        </authorList>
    </citation>
    <scope>NUCLEOTIDE SEQUENCE</scope>
</reference>
<protein>
    <submittedName>
        <fullName evidence="1">Uncharacterized protein</fullName>
    </submittedName>
</protein>
<dbReference type="AlphaFoldDB" id="A0A0F9CCW9"/>
<dbReference type="EMBL" id="LAZR01047292">
    <property type="protein sequence ID" value="KKK94556.1"/>
    <property type="molecule type" value="Genomic_DNA"/>
</dbReference>
<accession>A0A0F9CCW9</accession>
<gene>
    <name evidence="1" type="ORF">LCGC14_2681700</name>
</gene>